<keyword evidence="7" id="KW-1185">Reference proteome</keyword>
<evidence type="ECO:0000256" key="2">
    <source>
        <dbReference type="ARBA" id="ARBA00023125"/>
    </source>
</evidence>
<evidence type="ECO:0000256" key="1">
    <source>
        <dbReference type="ARBA" id="ARBA00023015"/>
    </source>
</evidence>
<evidence type="ECO:0000256" key="4">
    <source>
        <dbReference type="SAM" id="MobiDB-lite"/>
    </source>
</evidence>
<keyword evidence="2" id="KW-0238">DNA-binding</keyword>
<organism evidence="6 7">
    <name type="scientific">Actinomadura fulvescens</name>
    <dbReference type="NCBI Taxonomy" id="46160"/>
    <lineage>
        <taxon>Bacteria</taxon>
        <taxon>Bacillati</taxon>
        <taxon>Actinomycetota</taxon>
        <taxon>Actinomycetes</taxon>
        <taxon>Streptosporangiales</taxon>
        <taxon>Thermomonosporaceae</taxon>
        <taxon>Actinomadura</taxon>
    </lineage>
</organism>
<evidence type="ECO:0000313" key="6">
    <source>
        <dbReference type="EMBL" id="GAA2612946.1"/>
    </source>
</evidence>
<keyword evidence="3" id="KW-0804">Transcription</keyword>
<proteinExistence type="predicted"/>
<evidence type="ECO:0000313" key="7">
    <source>
        <dbReference type="Proteomes" id="UP001501509"/>
    </source>
</evidence>
<dbReference type="InterPro" id="IPR000792">
    <property type="entry name" value="Tscrpt_reg_LuxR_C"/>
</dbReference>
<keyword evidence="1" id="KW-0805">Transcription regulation</keyword>
<dbReference type="CDD" id="cd06170">
    <property type="entry name" value="LuxR_C_like"/>
    <property type="match status" value="1"/>
</dbReference>
<evidence type="ECO:0000259" key="5">
    <source>
        <dbReference type="PROSITE" id="PS50043"/>
    </source>
</evidence>
<sequence length="191" mass="20384">MGPPKTSVTAKLHSPSAPSSPKASSGGEAGPVACCGDHAEQLAQMGDVIRSLSDSLRFHERLVDVLRSACEELAAQCPRRPRRPGIENPGGDPMPTPQAAKYRLTARESQILELVAVGLTNRKTASLLHISERTVRNHLHSVFGKLGVHSRTEAAMVAVRENLLAAEGSSEAAIFQDRDAVAGVRKPEARK</sequence>
<dbReference type="InterPro" id="IPR016032">
    <property type="entry name" value="Sig_transdc_resp-reg_C-effctor"/>
</dbReference>
<feature type="domain" description="HTH luxR-type" evidence="5">
    <location>
        <begin position="97"/>
        <end position="162"/>
    </location>
</feature>
<dbReference type="RefSeq" id="WP_410556753.1">
    <property type="nucleotide sequence ID" value="NZ_JAXCGB010000015.1"/>
</dbReference>
<dbReference type="PROSITE" id="PS50043">
    <property type="entry name" value="HTH_LUXR_2"/>
    <property type="match status" value="1"/>
</dbReference>
<dbReference type="Pfam" id="PF00196">
    <property type="entry name" value="GerE"/>
    <property type="match status" value="1"/>
</dbReference>
<dbReference type="PANTHER" id="PTHR44688">
    <property type="entry name" value="DNA-BINDING TRANSCRIPTIONAL ACTIVATOR DEVR_DOSR"/>
    <property type="match status" value="1"/>
</dbReference>
<accession>A0ABP6CGA1</accession>
<dbReference type="Proteomes" id="UP001501509">
    <property type="component" value="Unassembled WGS sequence"/>
</dbReference>
<dbReference type="InterPro" id="IPR036388">
    <property type="entry name" value="WH-like_DNA-bd_sf"/>
</dbReference>
<dbReference type="Gene3D" id="1.10.10.10">
    <property type="entry name" value="Winged helix-like DNA-binding domain superfamily/Winged helix DNA-binding domain"/>
    <property type="match status" value="1"/>
</dbReference>
<dbReference type="SUPFAM" id="SSF46894">
    <property type="entry name" value="C-terminal effector domain of the bipartite response regulators"/>
    <property type="match status" value="1"/>
</dbReference>
<name>A0ABP6CGA1_9ACTN</name>
<dbReference type="SMART" id="SM00421">
    <property type="entry name" value="HTH_LUXR"/>
    <property type="match status" value="1"/>
</dbReference>
<dbReference type="PRINTS" id="PR00038">
    <property type="entry name" value="HTHLUXR"/>
</dbReference>
<feature type="compositionally biased region" description="Low complexity" evidence="4">
    <location>
        <begin position="14"/>
        <end position="26"/>
    </location>
</feature>
<dbReference type="EMBL" id="BAAATD010000007">
    <property type="protein sequence ID" value="GAA2612946.1"/>
    <property type="molecule type" value="Genomic_DNA"/>
</dbReference>
<feature type="region of interest" description="Disordered" evidence="4">
    <location>
        <begin position="1"/>
        <end position="32"/>
    </location>
</feature>
<evidence type="ECO:0000256" key="3">
    <source>
        <dbReference type="ARBA" id="ARBA00023163"/>
    </source>
</evidence>
<comment type="caution">
    <text evidence="6">The sequence shown here is derived from an EMBL/GenBank/DDBJ whole genome shotgun (WGS) entry which is preliminary data.</text>
</comment>
<reference evidence="7" key="1">
    <citation type="journal article" date="2019" name="Int. J. Syst. Evol. Microbiol.">
        <title>The Global Catalogue of Microorganisms (GCM) 10K type strain sequencing project: providing services to taxonomists for standard genome sequencing and annotation.</title>
        <authorList>
            <consortium name="The Broad Institute Genomics Platform"/>
            <consortium name="The Broad Institute Genome Sequencing Center for Infectious Disease"/>
            <person name="Wu L."/>
            <person name="Ma J."/>
        </authorList>
    </citation>
    <scope>NUCLEOTIDE SEQUENCE [LARGE SCALE GENOMIC DNA]</scope>
    <source>
        <strain evidence="7">JCM 6833</strain>
    </source>
</reference>
<dbReference type="PANTHER" id="PTHR44688:SF16">
    <property type="entry name" value="DNA-BINDING TRANSCRIPTIONAL ACTIVATOR DEVR_DOSR"/>
    <property type="match status" value="1"/>
</dbReference>
<gene>
    <name evidence="6" type="ORF">GCM10010411_54670</name>
</gene>
<protein>
    <recommendedName>
        <fullName evidence="5">HTH luxR-type domain-containing protein</fullName>
    </recommendedName>
</protein>